<dbReference type="GO" id="GO:0042732">
    <property type="term" value="P:D-xylose metabolic process"/>
    <property type="evidence" value="ECO:0007669"/>
    <property type="project" value="UniProtKB-KW"/>
</dbReference>
<keyword evidence="3" id="KW-0859">Xylose metabolism</keyword>
<dbReference type="SUPFAM" id="SSF46785">
    <property type="entry name" value="Winged helix' DNA-binding domain"/>
    <property type="match status" value="1"/>
</dbReference>
<dbReference type="InterPro" id="IPR036388">
    <property type="entry name" value="WH-like_DNA-bd_sf"/>
</dbReference>
<comment type="function">
    <text evidence="1">Transcriptional repressor of xylose-utilizing enzymes.</text>
</comment>
<dbReference type="RefSeq" id="WP_080518883.1">
    <property type="nucleotide sequence ID" value="NZ_MPLS01000003.1"/>
</dbReference>
<protein>
    <submittedName>
        <fullName evidence="4">Transcriptional regulator</fullName>
    </submittedName>
</protein>
<gene>
    <name evidence="4" type="ORF">BMR96_01370</name>
</gene>
<comment type="caution">
    <text evidence="4">The sequence shown here is derived from an EMBL/GenBank/DDBJ whole genome shotgun (WGS) entry which is preliminary data.</text>
</comment>
<evidence type="ECO:0000256" key="3">
    <source>
        <dbReference type="ARBA" id="ARBA00022629"/>
    </source>
</evidence>
<accession>A0A1X0VFS9</accession>
<dbReference type="PANTHER" id="PTHR18964">
    <property type="entry name" value="ROK (REPRESSOR, ORF, KINASE) FAMILY"/>
    <property type="match status" value="1"/>
</dbReference>
<dbReference type="PANTHER" id="PTHR18964:SF149">
    <property type="entry name" value="BIFUNCTIONAL UDP-N-ACETYLGLUCOSAMINE 2-EPIMERASE_N-ACETYLMANNOSAMINE KINASE"/>
    <property type="match status" value="1"/>
</dbReference>
<dbReference type="Proteomes" id="UP000192288">
    <property type="component" value="Unassembled WGS sequence"/>
</dbReference>
<dbReference type="InterPro" id="IPR036390">
    <property type="entry name" value="WH_DNA-bd_sf"/>
</dbReference>
<dbReference type="SUPFAM" id="SSF53067">
    <property type="entry name" value="Actin-like ATPase domain"/>
    <property type="match status" value="1"/>
</dbReference>
<evidence type="ECO:0000313" key="5">
    <source>
        <dbReference type="Proteomes" id="UP000192288"/>
    </source>
</evidence>
<dbReference type="InterPro" id="IPR043129">
    <property type="entry name" value="ATPase_NBD"/>
</dbReference>
<keyword evidence="3" id="KW-0119">Carbohydrate metabolism</keyword>
<proteinExistence type="inferred from homology"/>
<comment type="similarity">
    <text evidence="2">Belongs to the ROK (NagC/XylR) family.</text>
</comment>
<dbReference type="Pfam" id="PF00480">
    <property type="entry name" value="ROK"/>
    <property type="match status" value="1"/>
</dbReference>
<dbReference type="Gene3D" id="3.30.420.40">
    <property type="match status" value="2"/>
</dbReference>
<name>A0A1X0VFS9_LEUPS</name>
<dbReference type="InterPro" id="IPR049874">
    <property type="entry name" value="ROK_cs"/>
</dbReference>
<dbReference type="PROSITE" id="PS01125">
    <property type="entry name" value="ROK"/>
    <property type="match status" value="1"/>
</dbReference>
<dbReference type="eggNOG" id="COG1940">
    <property type="taxonomic scope" value="Bacteria"/>
</dbReference>
<dbReference type="InterPro" id="IPR000600">
    <property type="entry name" value="ROK"/>
</dbReference>
<evidence type="ECO:0000256" key="1">
    <source>
        <dbReference type="ARBA" id="ARBA00002486"/>
    </source>
</evidence>
<dbReference type="Gene3D" id="1.10.10.10">
    <property type="entry name" value="Winged helix-like DNA-binding domain superfamily/Winged helix DNA-binding domain"/>
    <property type="match status" value="1"/>
</dbReference>
<evidence type="ECO:0000256" key="2">
    <source>
        <dbReference type="ARBA" id="ARBA00006479"/>
    </source>
</evidence>
<evidence type="ECO:0000313" key="4">
    <source>
        <dbReference type="EMBL" id="ORI98474.1"/>
    </source>
</evidence>
<sequence>MKKTDQITMRDHNQRLVLQALFNAKETSRAQLAVDLELHKSTISSIYRDLDDIGFIEDLGEGDTTETGGRKAKMIRFNRNYGFVVAFDMGRHHLRMAQVRLSGEVIATDEFDVDGLTLKQVVDLMMKNLHRIKPQKYGTQEGVMGIAVGVHGVVDHNQVTYSPFFDYSGIDLADMLGQVISVPVLLENEANYAAVYIRDYHDYRQIDQYDNLIALNIHYGIGAGIIIDGQLYRGLSGRAGEVGRSIVWSQNKEIIRMEDLYSEDAMLKRLAEALGKKEVVRADFVACASHNAPETTALIDDWVRGIAQMAYDIIQTYAPQALFIHSRFIAEMPELLGRVIEVYQDLNPTCQSELLFANHSVYQATLLGGAASVTRHVLDLEDVDLKFSH</sequence>
<reference evidence="4 5" key="1">
    <citation type="journal article" date="2017" name="Front. Microbiol.">
        <title>Genomic Characterization of Dairy Associated Leuconostoc Species and Diversity of Leuconostocs in Undefined Mixed Mesophilic Starter Cultures.</title>
        <authorList>
            <person name="Frantzen C.A."/>
            <person name="Kot W."/>
            <person name="Pedersen T.B."/>
            <person name="Ardo Y.M."/>
            <person name="Broadbent J.R."/>
            <person name="Neve H."/>
            <person name="Hansen L.H."/>
            <person name="Dal Bello F."/>
            <person name="Ostlie H.M."/>
            <person name="Kleppen H.P."/>
            <person name="Vogensen F.K."/>
            <person name="Holo H."/>
        </authorList>
    </citation>
    <scope>NUCLEOTIDE SEQUENCE [LARGE SCALE GENOMIC DNA]</scope>
    <source>
        <strain evidence="4 5">LMGCF08</strain>
    </source>
</reference>
<dbReference type="STRING" id="33968.BMS77_00635"/>
<dbReference type="EMBL" id="MPLS01000003">
    <property type="protein sequence ID" value="ORI98474.1"/>
    <property type="molecule type" value="Genomic_DNA"/>
</dbReference>
<dbReference type="AlphaFoldDB" id="A0A1X0VFS9"/>
<organism evidence="4 5">
    <name type="scientific">Leuconostoc pseudomesenteroides</name>
    <dbReference type="NCBI Taxonomy" id="33968"/>
    <lineage>
        <taxon>Bacteria</taxon>
        <taxon>Bacillati</taxon>
        <taxon>Bacillota</taxon>
        <taxon>Bacilli</taxon>
        <taxon>Lactobacillales</taxon>
        <taxon>Lactobacillaceae</taxon>
        <taxon>Leuconostoc</taxon>
    </lineage>
</organism>